<dbReference type="CDD" id="cd22190">
    <property type="entry name" value="PGAP4"/>
    <property type="match status" value="1"/>
</dbReference>
<dbReference type="RefSeq" id="XP_038064747.1">
    <property type="nucleotide sequence ID" value="XM_038208819.1"/>
</dbReference>
<dbReference type="PANTHER" id="PTHR31410">
    <property type="entry name" value="TRANSMEMBRANE PROTEIN 246"/>
    <property type="match status" value="1"/>
</dbReference>
<dbReference type="GO" id="GO:0006506">
    <property type="term" value="P:GPI anchor biosynthetic process"/>
    <property type="evidence" value="ECO:0007669"/>
    <property type="project" value="InterPro"/>
</dbReference>
<dbReference type="EnsemblMetazoa" id="XM_038208818.1">
    <property type="protein sequence ID" value="XP_038064746.1"/>
    <property type="gene ID" value="LOC119735125"/>
</dbReference>
<organism evidence="2 3">
    <name type="scientific">Patiria miniata</name>
    <name type="common">Bat star</name>
    <name type="synonym">Asterina miniata</name>
    <dbReference type="NCBI Taxonomy" id="46514"/>
    <lineage>
        <taxon>Eukaryota</taxon>
        <taxon>Metazoa</taxon>
        <taxon>Echinodermata</taxon>
        <taxon>Eleutherozoa</taxon>
        <taxon>Asterozoa</taxon>
        <taxon>Asteroidea</taxon>
        <taxon>Valvatacea</taxon>
        <taxon>Valvatida</taxon>
        <taxon>Asterinidae</taxon>
        <taxon>Patiria</taxon>
    </lineage>
</organism>
<dbReference type="GO" id="GO:0016757">
    <property type="term" value="F:glycosyltransferase activity"/>
    <property type="evidence" value="ECO:0007669"/>
    <property type="project" value="InterPro"/>
</dbReference>
<sequence>MAMCGSAKRTHRLQFRTVLWLIVLLYICTFCVILPLSCWNRPFSRFYLKSSRTVEGAIFNDVTQGQRADDYFERLDSESSLVFHTKPLVQRQQNPPKYAIGVITVKRKSSQYKKYDPRYLTRVVAEFDRLLKAVERRDVVLLVCNAESVPGHHKEAERLAKYVHVVSKRGHDPHPSDDAREQEKRDYVFCMSQMETFNAEYTILVQDDALPYPQFLASLDRLLDTRVENKMIHGRLVPNPETWAAVKFYFPEKWQGYGNEAFLITELLSAAIFGGGILHGLLRLLVGSDLNWIQTFCIFTLLCIFCGALMFVIGRPYLLMLRRLSVDLYSTRGAPECCIPAVLYRTQSLPRIREHLGGITCSNKRPLDIEISRFLRSVGVRQYLVMPNLFNHIGMVSSLHNDVNSPHSFLG</sequence>
<dbReference type="EnsemblMetazoa" id="XM_038208819.1">
    <property type="protein sequence ID" value="XP_038064747.1"/>
    <property type="gene ID" value="LOC119735125"/>
</dbReference>
<feature type="transmembrane region" description="Helical" evidence="1">
    <location>
        <begin position="18"/>
        <end position="39"/>
    </location>
</feature>
<keyword evidence="1" id="KW-0472">Membrane</keyword>
<evidence type="ECO:0000313" key="2">
    <source>
        <dbReference type="EnsemblMetazoa" id="XP_038064746.1"/>
    </source>
</evidence>
<proteinExistence type="predicted"/>
<feature type="transmembrane region" description="Helical" evidence="1">
    <location>
        <begin position="261"/>
        <end position="286"/>
    </location>
</feature>
<dbReference type="PANTHER" id="PTHR31410:SF1">
    <property type="entry name" value="POST-GPI ATTACHMENT TO PROTEINS FACTOR 4"/>
    <property type="match status" value="1"/>
</dbReference>
<keyword evidence="1" id="KW-0812">Transmembrane</keyword>
<evidence type="ECO:0000256" key="1">
    <source>
        <dbReference type="SAM" id="Phobius"/>
    </source>
</evidence>
<dbReference type="AlphaFoldDB" id="A0A914AMK3"/>
<protein>
    <submittedName>
        <fullName evidence="2">Uncharacterized protein</fullName>
    </submittedName>
</protein>
<keyword evidence="1" id="KW-1133">Transmembrane helix</keyword>
<reference evidence="2" key="1">
    <citation type="submission" date="2022-11" db="UniProtKB">
        <authorList>
            <consortium name="EnsemblMetazoa"/>
        </authorList>
    </citation>
    <scope>IDENTIFICATION</scope>
</reference>
<name>A0A914AMK3_PATMI</name>
<feature type="transmembrane region" description="Helical" evidence="1">
    <location>
        <begin position="292"/>
        <end position="313"/>
    </location>
</feature>
<dbReference type="GO" id="GO:0000139">
    <property type="term" value="C:Golgi membrane"/>
    <property type="evidence" value="ECO:0007669"/>
    <property type="project" value="InterPro"/>
</dbReference>
<dbReference type="RefSeq" id="XP_038064746.1">
    <property type="nucleotide sequence ID" value="XM_038208818.1"/>
</dbReference>
<evidence type="ECO:0000313" key="3">
    <source>
        <dbReference type="Proteomes" id="UP000887568"/>
    </source>
</evidence>
<keyword evidence="3" id="KW-1185">Reference proteome</keyword>
<dbReference type="InterPro" id="IPR029675">
    <property type="entry name" value="PGAP4"/>
</dbReference>
<dbReference type="OMA" id="RPHEFRE"/>
<dbReference type="GeneID" id="119735125"/>
<dbReference type="Proteomes" id="UP000887568">
    <property type="component" value="Unplaced"/>
</dbReference>
<accession>A0A914AMK3</accession>
<dbReference type="OrthoDB" id="2016523at2759"/>